<sequence>MLAAIAITPAAALASDWPTQQPVQVIVPYPPGGSSDLIARVLAPLVSMEIGQTVVVENRPGANGNLGAGQVARAKPDGYTVLLADLGALAISPSLYKDLRFDPSKDLTGVSMLVYTPHLLVVHPSVPATTLPELIAHSKQNDLNFAVTASGSAPHLAGIALQQIAGGEWVYVPYKGGAQSVQDTVAGQTQVLMNGMLATYPQVKSGNLRLIGLSKKTPMQGFEDLPTLASQGADGFETGSWQGLMVPAGTPATVVQRIHDAFAKATQDPATAKRLTEQGAEIASMTPAQTNDFFNQERARWQKVVQDSGLTLD</sequence>
<evidence type="ECO:0000256" key="1">
    <source>
        <dbReference type="ARBA" id="ARBA00006987"/>
    </source>
</evidence>
<evidence type="ECO:0000313" key="3">
    <source>
        <dbReference type="Proteomes" id="UP000278006"/>
    </source>
</evidence>
<dbReference type="OrthoDB" id="8678477at2"/>
<dbReference type="PIRSF" id="PIRSF017082">
    <property type="entry name" value="YflP"/>
    <property type="match status" value="1"/>
</dbReference>
<dbReference type="InterPro" id="IPR042100">
    <property type="entry name" value="Bug_dom1"/>
</dbReference>
<dbReference type="EMBL" id="RDQO01000001">
    <property type="protein sequence ID" value="RMX08838.1"/>
    <property type="molecule type" value="Genomic_DNA"/>
</dbReference>
<dbReference type="Gene3D" id="3.40.190.10">
    <property type="entry name" value="Periplasmic binding protein-like II"/>
    <property type="match status" value="1"/>
</dbReference>
<dbReference type="Gene3D" id="3.40.190.150">
    <property type="entry name" value="Bordetella uptake gene, domain 1"/>
    <property type="match status" value="1"/>
</dbReference>
<comment type="caution">
    <text evidence="2">The sequence shown here is derived from an EMBL/GenBank/DDBJ whole genome shotgun (WGS) entry which is preliminary data.</text>
</comment>
<protein>
    <submittedName>
        <fullName evidence="2">Tripartite tricarboxylate transporter substrate binding protein</fullName>
    </submittedName>
</protein>
<gene>
    <name evidence="2" type="ORF">D8I35_01745</name>
</gene>
<proteinExistence type="inferred from homology"/>
<dbReference type="PANTHER" id="PTHR42928:SF5">
    <property type="entry name" value="BLR1237 PROTEIN"/>
    <property type="match status" value="1"/>
</dbReference>
<dbReference type="RefSeq" id="WP_122227071.1">
    <property type="nucleotide sequence ID" value="NZ_RDQO01000001.1"/>
</dbReference>
<dbReference type="PANTHER" id="PTHR42928">
    <property type="entry name" value="TRICARBOXYLATE-BINDING PROTEIN"/>
    <property type="match status" value="1"/>
</dbReference>
<dbReference type="CDD" id="cd07012">
    <property type="entry name" value="PBP2_Bug_TTT"/>
    <property type="match status" value="1"/>
</dbReference>
<dbReference type="Proteomes" id="UP000278006">
    <property type="component" value="Unassembled WGS sequence"/>
</dbReference>
<organism evidence="2 3">
    <name type="scientific">Corticibacter populi</name>
    <dbReference type="NCBI Taxonomy" id="1550736"/>
    <lineage>
        <taxon>Bacteria</taxon>
        <taxon>Pseudomonadati</taxon>
        <taxon>Pseudomonadota</taxon>
        <taxon>Betaproteobacteria</taxon>
        <taxon>Burkholderiales</taxon>
        <taxon>Comamonadaceae</taxon>
        <taxon>Corticibacter</taxon>
    </lineage>
</organism>
<comment type="similarity">
    <text evidence="1">Belongs to the UPF0065 (bug) family.</text>
</comment>
<dbReference type="InterPro" id="IPR005064">
    <property type="entry name" value="BUG"/>
</dbReference>
<dbReference type="AlphaFoldDB" id="A0A3M6R0R3"/>
<reference evidence="2 3" key="1">
    <citation type="submission" date="2018-10" db="EMBL/GenBank/DDBJ databases">
        <title>Draft genome of Cortibacter populi DSM10536.</title>
        <authorList>
            <person name="Bernier A.-M."/>
            <person name="Bernard K."/>
        </authorList>
    </citation>
    <scope>NUCLEOTIDE SEQUENCE [LARGE SCALE GENOMIC DNA]</scope>
    <source>
        <strain evidence="2 3">DSM 105136</strain>
    </source>
</reference>
<dbReference type="Pfam" id="PF03401">
    <property type="entry name" value="TctC"/>
    <property type="match status" value="1"/>
</dbReference>
<keyword evidence="3" id="KW-1185">Reference proteome</keyword>
<evidence type="ECO:0000313" key="2">
    <source>
        <dbReference type="EMBL" id="RMX08838.1"/>
    </source>
</evidence>
<accession>A0A3M6R0R3</accession>
<dbReference type="SUPFAM" id="SSF53850">
    <property type="entry name" value="Periplasmic binding protein-like II"/>
    <property type="match status" value="1"/>
</dbReference>
<name>A0A3M6R0R3_9BURK</name>